<protein>
    <recommendedName>
        <fullName evidence="6">E3 ubiquitin-protein ligase APD1-4 N-terminal domain-containing protein</fullName>
    </recommendedName>
</protein>
<comment type="caution">
    <text evidence="7">The sequence shown here is derived from an EMBL/GenBank/DDBJ whole genome shotgun (WGS) entry which is preliminary data.</text>
</comment>
<feature type="transmembrane region" description="Helical" evidence="5">
    <location>
        <begin position="126"/>
        <end position="147"/>
    </location>
</feature>
<dbReference type="Pfam" id="PF16040">
    <property type="entry name" value="APD1-4_N"/>
    <property type="match status" value="1"/>
</dbReference>
<keyword evidence="3" id="KW-0862">Zinc</keyword>
<keyword evidence="2" id="KW-0863">Zinc-finger</keyword>
<dbReference type="GO" id="GO:0008270">
    <property type="term" value="F:zinc ion binding"/>
    <property type="evidence" value="ECO:0007669"/>
    <property type="project" value="UniProtKB-KW"/>
</dbReference>
<evidence type="ECO:0000256" key="4">
    <source>
        <dbReference type="SAM" id="MobiDB-lite"/>
    </source>
</evidence>
<dbReference type="PANTHER" id="PTHR46858">
    <property type="entry name" value="OS05G0521000 PROTEIN"/>
    <property type="match status" value="1"/>
</dbReference>
<evidence type="ECO:0000313" key="7">
    <source>
        <dbReference type="EMBL" id="GMN23739.1"/>
    </source>
</evidence>
<keyword evidence="5" id="KW-0812">Transmembrane</keyword>
<keyword evidence="8" id="KW-1185">Reference proteome</keyword>
<feature type="compositionally biased region" description="Low complexity" evidence="4">
    <location>
        <begin position="85"/>
        <end position="99"/>
    </location>
</feature>
<keyword evidence="5" id="KW-0472">Membrane</keyword>
<keyword evidence="5" id="KW-1133">Transmembrane helix</keyword>
<dbReference type="PANTHER" id="PTHR46858:SF11">
    <property type="entry name" value="LIGASE, PUTATIVE-RELATED"/>
    <property type="match status" value="1"/>
</dbReference>
<dbReference type="EMBL" id="BTGU01000001">
    <property type="protein sequence ID" value="GMN23739.1"/>
    <property type="molecule type" value="Genomic_DNA"/>
</dbReference>
<evidence type="ECO:0000256" key="5">
    <source>
        <dbReference type="SAM" id="Phobius"/>
    </source>
</evidence>
<feature type="region of interest" description="Disordered" evidence="4">
    <location>
        <begin position="1"/>
        <end position="108"/>
    </location>
</feature>
<feature type="compositionally biased region" description="Pro residues" evidence="4">
    <location>
        <begin position="18"/>
        <end position="45"/>
    </location>
</feature>
<feature type="compositionally biased region" description="Low complexity" evidence="4">
    <location>
        <begin position="46"/>
        <end position="70"/>
    </location>
</feature>
<dbReference type="GO" id="GO:0005768">
    <property type="term" value="C:endosome"/>
    <property type="evidence" value="ECO:0007669"/>
    <property type="project" value="TreeGrafter"/>
</dbReference>
<organism evidence="7 8">
    <name type="scientific">Ficus carica</name>
    <name type="common">Common fig</name>
    <dbReference type="NCBI Taxonomy" id="3494"/>
    <lineage>
        <taxon>Eukaryota</taxon>
        <taxon>Viridiplantae</taxon>
        <taxon>Streptophyta</taxon>
        <taxon>Embryophyta</taxon>
        <taxon>Tracheophyta</taxon>
        <taxon>Spermatophyta</taxon>
        <taxon>Magnoliopsida</taxon>
        <taxon>eudicotyledons</taxon>
        <taxon>Gunneridae</taxon>
        <taxon>Pentapetalae</taxon>
        <taxon>rosids</taxon>
        <taxon>fabids</taxon>
        <taxon>Rosales</taxon>
        <taxon>Moraceae</taxon>
        <taxon>Ficeae</taxon>
        <taxon>Ficus</taxon>
    </lineage>
</organism>
<gene>
    <name evidence="7" type="ORF">TIFTF001_000241</name>
</gene>
<feature type="domain" description="E3 ubiquitin-protein ligase APD1-4 N-terminal" evidence="6">
    <location>
        <begin position="170"/>
        <end position="232"/>
    </location>
</feature>
<dbReference type="AlphaFoldDB" id="A0AA88D0R3"/>
<sequence>MEDEETNQDPPTQSQSSPPSPPPPPPPPPPPSSPPLSPPPPPCSCPPSASAASPTTIGHASSSSSRPSTSQAQEIEEADNRDDNPQQTQGQELPQPQQQERSSVPAPRRNTLASEAAIVSQARTDAVAAVLVLLMFWFLGQFLSQFFCQIDSVSLLQSFYVEALQETRPGPVLYGFQKPPPLNEEITWTEAHNTSEWLYFLNEGSRIDILFRVKSTSYQTVMLVIFQGRDKLVRWIKDPSDLNATLSWHLIHGTKVALLTSPAHNEGSPLGDDWHVILSYGPRWFSYAIMTGLIVVGAFLCCYKSRIPKELQSREMRPERAPLLSPNDVDVLSLGSSDLSLHDDEEDLESSF</sequence>
<dbReference type="GO" id="GO:0009705">
    <property type="term" value="C:plant-type vacuole membrane"/>
    <property type="evidence" value="ECO:0007669"/>
    <property type="project" value="TreeGrafter"/>
</dbReference>
<dbReference type="InterPro" id="IPR032008">
    <property type="entry name" value="APD1-4_N"/>
</dbReference>
<evidence type="ECO:0000256" key="2">
    <source>
        <dbReference type="ARBA" id="ARBA00022771"/>
    </source>
</evidence>
<dbReference type="SUPFAM" id="SSF101447">
    <property type="entry name" value="Formin homology 2 domain (FH2 domain)"/>
    <property type="match status" value="1"/>
</dbReference>
<evidence type="ECO:0000256" key="1">
    <source>
        <dbReference type="ARBA" id="ARBA00022723"/>
    </source>
</evidence>
<dbReference type="GO" id="GO:0016567">
    <property type="term" value="P:protein ubiquitination"/>
    <property type="evidence" value="ECO:0007669"/>
    <property type="project" value="TreeGrafter"/>
</dbReference>
<reference evidence="7" key="1">
    <citation type="submission" date="2023-07" db="EMBL/GenBank/DDBJ databases">
        <title>draft genome sequence of fig (Ficus carica).</title>
        <authorList>
            <person name="Takahashi T."/>
            <person name="Nishimura K."/>
        </authorList>
    </citation>
    <scope>NUCLEOTIDE SEQUENCE</scope>
</reference>
<keyword evidence="1" id="KW-0479">Metal-binding</keyword>
<evidence type="ECO:0000259" key="6">
    <source>
        <dbReference type="Pfam" id="PF16040"/>
    </source>
</evidence>
<proteinExistence type="predicted"/>
<evidence type="ECO:0000313" key="8">
    <source>
        <dbReference type="Proteomes" id="UP001187192"/>
    </source>
</evidence>
<accession>A0AA88D0R3</accession>
<feature type="transmembrane region" description="Helical" evidence="5">
    <location>
        <begin position="284"/>
        <end position="303"/>
    </location>
</feature>
<evidence type="ECO:0000256" key="3">
    <source>
        <dbReference type="ARBA" id="ARBA00022833"/>
    </source>
</evidence>
<name>A0AA88D0R3_FICCA</name>
<dbReference type="Proteomes" id="UP001187192">
    <property type="component" value="Unassembled WGS sequence"/>
</dbReference>
<dbReference type="GO" id="GO:0061630">
    <property type="term" value="F:ubiquitin protein ligase activity"/>
    <property type="evidence" value="ECO:0007669"/>
    <property type="project" value="TreeGrafter"/>
</dbReference>